<evidence type="ECO:0000313" key="5">
    <source>
        <dbReference type="EMBL" id="SJS92976.1"/>
    </source>
</evidence>
<dbReference type="EMBL" id="LK932350">
    <property type="protein sequence ID" value="CDS83566.1"/>
    <property type="molecule type" value="Genomic_DNA"/>
</dbReference>
<dbReference type="EMBL" id="LK933216">
    <property type="protein sequence ID" value="CDT51041.1"/>
    <property type="molecule type" value="Genomic_DNA"/>
</dbReference>
<dbReference type="Pfam" id="PF04414">
    <property type="entry name" value="tRNA_deacylase"/>
    <property type="match status" value="1"/>
</dbReference>
<dbReference type="AlphaFoldDB" id="A0A031WA71"/>
<evidence type="ECO:0000313" key="1">
    <source>
        <dbReference type="EMBL" id="CDS83446.1"/>
    </source>
</evidence>
<dbReference type="InterPro" id="IPR007508">
    <property type="entry name" value="DtdA"/>
</dbReference>
<reference evidence="4" key="4">
    <citation type="submission" date="2021-06" db="EMBL/GenBank/DDBJ databases">
        <authorList>
            <consortium name="NCBI Pathogen Detection Project"/>
        </authorList>
    </citation>
    <scope>NUCLEOTIDE SEQUENCE</scope>
    <source>
        <strain evidence="4">HN1000</strain>
    </source>
</reference>
<evidence type="ECO:0000313" key="8">
    <source>
        <dbReference type="Proteomes" id="UP000372533"/>
    </source>
</evidence>
<evidence type="ECO:0000313" key="2">
    <source>
        <dbReference type="EMBL" id="CDS83566.1"/>
    </source>
</evidence>
<protein>
    <submittedName>
        <fullName evidence="4">D-aminoacyl-tRNA deacylase</fullName>
    </submittedName>
    <submittedName>
        <fullName evidence="5">Uncharacterized protein conserved in archaea</fullName>
    </submittedName>
</protein>
<sequence length="310" mass="35500">MNNKKAVFFFCSDLKKDPVASNVIKCCEEIMDLNQTDIVIDDNFVLEFKDKNNNLFHFVKTKDVISHNYKYYLPILNRHFRDYDFAGVVNWHEGENAPEHILTAHTIGDVPTGEFGNSNPRYFKNLINAIEDIKNENLLDEFTTLTEATHWSGTTYGEESKLITEYSVPMLDIEIGSSSDSFNNSIAIQVLAKSLIRVFDCDEPLKTLLCVGGVHFEKSFSDIIKNKEYNISIGHVLPNQWIVSGMYDDESGFEKLEKCINSIEGGIDCIVFHDKLKGTYKEQCRKLGEKLNVPVFKHKILKNPKDLPIW</sequence>
<dbReference type="Gene3D" id="3.40.630.50">
    <property type="entry name" value="AF0625-like"/>
    <property type="match status" value="1"/>
</dbReference>
<dbReference type="RefSeq" id="WP_003431421.1">
    <property type="nucleotide sequence ID" value="NZ_AP031492.1"/>
</dbReference>
<accession>A0A031WA71</accession>
<dbReference type="GO" id="GO:0051499">
    <property type="term" value="F:D-aminoacyl-tRNA deacylase activity"/>
    <property type="evidence" value="ECO:0007669"/>
    <property type="project" value="InterPro"/>
</dbReference>
<evidence type="ECO:0000313" key="4">
    <source>
        <dbReference type="EMBL" id="HBH1543131.1"/>
    </source>
</evidence>
<dbReference type="EMBL" id="LK932467">
    <property type="protein sequence ID" value="CDS83446.1"/>
    <property type="molecule type" value="Genomic_DNA"/>
</dbReference>
<evidence type="ECO:0000313" key="7">
    <source>
        <dbReference type="Proteomes" id="UP000189137"/>
    </source>
</evidence>
<organism evidence="3">
    <name type="scientific">Clostridioides difficile</name>
    <name type="common">Peptoclostridium difficile</name>
    <dbReference type="NCBI Taxonomy" id="1496"/>
    <lineage>
        <taxon>Bacteria</taxon>
        <taxon>Bacillati</taxon>
        <taxon>Bacillota</taxon>
        <taxon>Clostridia</taxon>
        <taxon>Peptostreptococcales</taxon>
        <taxon>Peptostreptococcaceae</taxon>
        <taxon>Clostridioides</taxon>
    </lineage>
</organism>
<proteinExistence type="predicted"/>
<dbReference type="PATRIC" id="fig|1496.1373.peg.1228"/>
<evidence type="ECO:0000313" key="3">
    <source>
        <dbReference type="EMBL" id="CDT51041.1"/>
    </source>
</evidence>
<evidence type="ECO:0000313" key="6">
    <source>
        <dbReference type="EMBL" id="VHY19035.1"/>
    </source>
</evidence>
<dbReference type="Proteomes" id="UP000372533">
    <property type="component" value="Unassembled WGS sequence"/>
</dbReference>
<reference evidence="3" key="1">
    <citation type="submission" date="2014-07" db="EMBL/GenBank/DDBJ databases">
        <authorList>
            <person name="Monot Marc"/>
        </authorList>
    </citation>
    <scope>NUCLEOTIDE SEQUENCE</scope>
    <source>
        <strain evidence="3">7032989</strain>
        <strain evidence="2">7032994</strain>
    </source>
</reference>
<dbReference type="EMBL" id="DAEPXK010000030">
    <property type="protein sequence ID" value="HBH1543131.1"/>
    <property type="molecule type" value="Genomic_DNA"/>
</dbReference>
<dbReference type="EMBL" id="FUPS01000013">
    <property type="protein sequence ID" value="SJS92976.1"/>
    <property type="molecule type" value="Genomic_DNA"/>
</dbReference>
<name>A0A031WA71_CLODI</name>
<dbReference type="Gene3D" id="3.40.50.10700">
    <property type="entry name" value="AF0625-like"/>
    <property type="match status" value="1"/>
</dbReference>
<dbReference type="Proteomes" id="UP000189137">
    <property type="component" value="Unassembled WGS sequence"/>
</dbReference>
<reference evidence="5 7" key="2">
    <citation type="submission" date="2017-02" db="EMBL/GenBank/DDBJ databases">
        <authorList>
            <consortium name="Pathogen Informatics"/>
        </authorList>
    </citation>
    <scope>NUCLEOTIDE SEQUENCE [LARGE SCALE GENOMIC DNA]</scope>
    <source>
        <strain evidence="8">tl291</strain>
        <strain evidence="6">Tl291</strain>
        <strain evidence="5 7">VRECD0157</strain>
    </source>
</reference>
<dbReference type="EMBL" id="CAAJVP010000021">
    <property type="protein sequence ID" value="VHY19035.1"/>
    <property type="molecule type" value="Genomic_DNA"/>
</dbReference>
<gene>
    <name evidence="3" type="ORF">BN1095_530022</name>
    <name evidence="1" type="ORF">BN1096_180035</name>
    <name evidence="2" type="ORF">BN1097_160037</name>
    <name evidence="4" type="ORF">KRM00_002637</name>
    <name evidence="6" type="ORF">SAMEA1402366_03334</name>
    <name evidence="5" type="ORF">SAMEA3375112_03193</name>
</gene>
<dbReference type="Proteomes" id="UP000878956">
    <property type="component" value="Unassembled WGS sequence"/>
</dbReference>
<reference evidence="4" key="3">
    <citation type="journal article" date="2018" name="Genome Biol.">
        <title>SKESA: strategic k-mer extension for scrupulous assemblies.</title>
        <authorList>
            <person name="Souvorov A."/>
            <person name="Agarwala R."/>
            <person name="Lipman D.J."/>
        </authorList>
    </citation>
    <scope>NUCLEOTIDE SEQUENCE</scope>
    <source>
        <strain evidence="4">HN1000</strain>
    </source>
</reference>
<dbReference type="SUPFAM" id="SSF142535">
    <property type="entry name" value="AF0625-like"/>
    <property type="match status" value="1"/>
</dbReference>